<dbReference type="Gene3D" id="1.20.120.1760">
    <property type="match status" value="1"/>
</dbReference>
<reference evidence="20" key="1">
    <citation type="submission" date="2017-09" db="EMBL/GenBank/DDBJ databases">
        <authorList>
            <person name="Varghese N."/>
            <person name="Submissions S."/>
        </authorList>
    </citation>
    <scope>NUCLEOTIDE SEQUENCE [LARGE SCALE GENOMIC DNA]</scope>
    <source>
        <strain evidence="20">C7</strain>
    </source>
</reference>
<evidence type="ECO:0000256" key="1">
    <source>
        <dbReference type="ARBA" id="ARBA00004141"/>
    </source>
</evidence>
<dbReference type="GO" id="GO:0016020">
    <property type="term" value="C:membrane"/>
    <property type="evidence" value="ECO:0007669"/>
    <property type="project" value="UniProtKB-SubCell"/>
</dbReference>
<evidence type="ECO:0000256" key="16">
    <source>
        <dbReference type="NCBIfam" id="TIGR00560"/>
    </source>
</evidence>
<dbReference type="PANTHER" id="PTHR14269">
    <property type="entry name" value="CDP-DIACYLGLYCEROL--GLYCEROL-3-PHOSPHATE 3-PHOSPHATIDYLTRANSFERASE-RELATED"/>
    <property type="match status" value="1"/>
</dbReference>
<dbReference type="InterPro" id="IPR050324">
    <property type="entry name" value="CDP-alcohol_PTase-I"/>
</dbReference>
<comment type="catalytic activity">
    <reaction evidence="15">
        <text>a CDP-1,2-diacyl-sn-glycerol + sn-glycerol 3-phosphate = a 1,2-diacyl-sn-glycero-3-phospho-(1'-sn-glycero-3'-phosphate) + CMP + H(+)</text>
        <dbReference type="Rhea" id="RHEA:12593"/>
        <dbReference type="ChEBI" id="CHEBI:15378"/>
        <dbReference type="ChEBI" id="CHEBI:57597"/>
        <dbReference type="ChEBI" id="CHEBI:58332"/>
        <dbReference type="ChEBI" id="CHEBI:60110"/>
        <dbReference type="ChEBI" id="CHEBI:60377"/>
        <dbReference type="EC" id="2.7.8.5"/>
    </reaction>
</comment>
<keyword evidence="11" id="KW-0443">Lipid metabolism</keyword>
<feature type="transmembrane region" description="Helical" evidence="18">
    <location>
        <begin position="77"/>
        <end position="105"/>
    </location>
</feature>
<evidence type="ECO:0000256" key="2">
    <source>
        <dbReference type="ARBA" id="ARBA00005042"/>
    </source>
</evidence>
<keyword evidence="8 17" id="KW-0808">Transferase</keyword>
<evidence type="ECO:0000256" key="10">
    <source>
        <dbReference type="ARBA" id="ARBA00022989"/>
    </source>
</evidence>
<keyword evidence="9 18" id="KW-0812">Transmembrane</keyword>
<comment type="pathway">
    <text evidence="2">Phospholipid metabolism; phosphatidylglycerol biosynthesis; phosphatidylglycerol from CDP-diacylglycerol: step 1/2.</text>
</comment>
<comment type="pathway">
    <text evidence="3">Lipid metabolism.</text>
</comment>
<proteinExistence type="inferred from homology"/>
<feature type="transmembrane region" description="Helical" evidence="18">
    <location>
        <begin position="12"/>
        <end position="31"/>
    </location>
</feature>
<sequence length="222" mass="24268">MGYMRWTIPNILTVLRVLCAPLIAIVFLALPRPLADWAALILFVGAALTDFVDGWIARRYNMGTAFGKMLDPIADKAMVIIALSVLFGFLGFNWFYAVPAAFILLREVLVSGLREFLGNVKLDVTKLAKWKTTVQMVAIATLLGAGAFGAEYQSLAFTLEPALHDAILQGEVADTVGLVPLYLAGDFVLLLGLILLWIAALLTVLSGLDYFRKAMPYLEDAK</sequence>
<evidence type="ECO:0000256" key="3">
    <source>
        <dbReference type="ARBA" id="ARBA00005189"/>
    </source>
</evidence>
<evidence type="ECO:0000256" key="12">
    <source>
        <dbReference type="ARBA" id="ARBA00023136"/>
    </source>
</evidence>
<dbReference type="GO" id="GO:0046474">
    <property type="term" value="P:glycerophospholipid biosynthetic process"/>
    <property type="evidence" value="ECO:0007669"/>
    <property type="project" value="TreeGrafter"/>
</dbReference>
<comment type="similarity">
    <text evidence="4 17">Belongs to the CDP-alcohol phosphatidyltransferase class-I family.</text>
</comment>
<dbReference type="PANTHER" id="PTHR14269:SF62">
    <property type="entry name" value="CDP-DIACYLGLYCEROL--GLYCEROL-3-PHOSPHATE 3-PHOSPHATIDYLTRANSFERASE 1, CHLOROPLASTIC"/>
    <property type="match status" value="1"/>
</dbReference>
<organism evidence="19 20">
    <name type="scientific">Pontivivens marinum</name>
    <dbReference type="NCBI Taxonomy" id="1690039"/>
    <lineage>
        <taxon>Bacteria</taxon>
        <taxon>Pseudomonadati</taxon>
        <taxon>Pseudomonadota</taxon>
        <taxon>Alphaproteobacteria</taxon>
        <taxon>Rhodobacterales</taxon>
        <taxon>Paracoccaceae</taxon>
        <taxon>Pontivivens</taxon>
    </lineage>
</organism>
<evidence type="ECO:0000256" key="5">
    <source>
        <dbReference type="ARBA" id="ARBA00013170"/>
    </source>
</evidence>
<evidence type="ECO:0000256" key="13">
    <source>
        <dbReference type="ARBA" id="ARBA00023209"/>
    </source>
</evidence>
<dbReference type="PROSITE" id="PS00379">
    <property type="entry name" value="CDP_ALCOHOL_P_TRANSF"/>
    <property type="match status" value="1"/>
</dbReference>
<keyword evidence="13" id="KW-0594">Phospholipid biosynthesis</keyword>
<evidence type="ECO:0000256" key="6">
    <source>
        <dbReference type="ARBA" id="ARBA00014944"/>
    </source>
</evidence>
<protein>
    <recommendedName>
        <fullName evidence="6 16">CDP-diacylglycerol--glycerol-3-phosphate 3-phosphatidyltransferase</fullName>
        <ecNumber evidence="5 16">2.7.8.5</ecNumber>
    </recommendedName>
</protein>
<name>A0A2C9CNB1_9RHOB</name>
<dbReference type="InterPro" id="IPR048254">
    <property type="entry name" value="CDP_ALCOHOL_P_TRANSF_CS"/>
</dbReference>
<gene>
    <name evidence="19" type="ORF">SAMN06273572_101555</name>
</gene>
<dbReference type="NCBIfam" id="TIGR00560">
    <property type="entry name" value="pgsA"/>
    <property type="match status" value="1"/>
</dbReference>
<dbReference type="Pfam" id="PF01066">
    <property type="entry name" value="CDP-OH_P_transf"/>
    <property type="match status" value="1"/>
</dbReference>
<evidence type="ECO:0000313" key="20">
    <source>
        <dbReference type="Proteomes" id="UP000220034"/>
    </source>
</evidence>
<dbReference type="InterPro" id="IPR004570">
    <property type="entry name" value="Phosphatidylglycerol_P_synth"/>
</dbReference>
<evidence type="ECO:0000256" key="11">
    <source>
        <dbReference type="ARBA" id="ARBA00023098"/>
    </source>
</evidence>
<feature type="transmembrane region" description="Helical" evidence="18">
    <location>
        <begin position="187"/>
        <end position="208"/>
    </location>
</feature>
<keyword evidence="20" id="KW-1185">Reference proteome</keyword>
<keyword evidence="12 18" id="KW-0472">Membrane</keyword>
<comment type="subcellular location">
    <subcellularLocation>
        <location evidence="1">Membrane</location>
        <topology evidence="1">Multi-pass membrane protein</topology>
    </subcellularLocation>
</comment>
<dbReference type="AlphaFoldDB" id="A0A2C9CNB1"/>
<keyword evidence="7" id="KW-0444">Lipid biosynthesis</keyword>
<dbReference type="InterPro" id="IPR043130">
    <property type="entry name" value="CDP-OH_PTrfase_TM_dom"/>
</dbReference>
<evidence type="ECO:0000256" key="15">
    <source>
        <dbReference type="ARBA" id="ARBA00048586"/>
    </source>
</evidence>
<evidence type="ECO:0000256" key="18">
    <source>
        <dbReference type="SAM" id="Phobius"/>
    </source>
</evidence>
<dbReference type="GO" id="GO:0008444">
    <property type="term" value="F:CDP-diacylglycerol-glycerol-3-phosphate 3-phosphatidyltransferase activity"/>
    <property type="evidence" value="ECO:0007669"/>
    <property type="project" value="UniProtKB-UniRule"/>
</dbReference>
<feature type="transmembrane region" description="Helical" evidence="18">
    <location>
        <begin position="37"/>
        <end position="56"/>
    </location>
</feature>
<evidence type="ECO:0000256" key="8">
    <source>
        <dbReference type="ARBA" id="ARBA00022679"/>
    </source>
</evidence>
<evidence type="ECO:0000313" key="19">
    <source>
        <dbReference type="EMBL" id="SOH92707.1"/>
    </source>
</evidence>
<dbReference type="EC" id="2.7.8.5" evidence="5 16"/>
<evidence type="ECO:0000256" key="7">
    <source>
        <dbReference type="ARBA" id="ARBA00022516"/>
    </source>
</evidence>
<dbReference type="Proteomes" id="UP000220034">
    <property type="component" value="Unassembled WGS sequence"/>
</dbReference>
<evidence type="ECO:0000256" key="9">
    <source>
        <dbReference type="ARBA" id="ARBA00022692"/>
    </source>
</evidence>
<dbReference type="InterPro" id="IPR000462">
    <property type="entry name" value="CDP-OH_P_trans"/>
</dbReference>
<accession>A0A2C9CNB1</accession>
<dbReference type="EMBL" id="OCTN01000001">
    <property type="protein sequence ID" value="SOH92707.1"/>
    <property type="molecule type" value="Genomic_DNA"/>
</dbReference>
<evidence type="ECO:0000256" key="17">
    <source>
        <dbReference type="RuleBase" id="RU003750"/>
    </source>
</evidence>
<evidence type="ECO:0000256" key="14">
    <source>
        <dbReference type="ARBA" id="ARBA00023264"/>
    </source>
</evidence>
<keyword evidence="14" id="KW-1208">Phospholipid metabolism</keyword>
<dbReference type="PIRSF" id="PIRSF000847">
    <property type="entry name" value="Phos_ph_gly_syn"/>
    <property type="match status" value="1"/>
</dbReference>
<keyword evidence="10 18" id="KW-1133">Transmembrane helix</keyword>
<evidence type="ECO:0000256" key="4">
    <source>
        <dbReference type="ARBA" id="ARBA00010441"/>
    </source>
</evidence>